<keyword evidence="1" id="KW-0812">Transmembrane</keyword>
<evidence type="ECO:0000313" key="4">
    <source>
        <dbReference type="EMBL" id="KAG2296378.1"/>
    </source>
</evidence>
<dbReference type="SUPFAM" id="SSF55315">
    <property type="entry name" value="L30e-like"/>
    <property type="match status" value="1"/>
</dbReference>
<accession>A0A8X7RVW0</accession>
<evidence type="ECO:0000313" key="5">
    <source>
        <dbReference type="Proteomes" id="UP000886595"/>
    </source>
</evidence>
<gene>
    <name evidence="4" type="ORF">Bca52824_043047</name>
</gene>
<keyword evidence="1" id="KW-0472">Membrane</keyword>
<organism evidence="4 5">
    <name type="scientific">Brassica carinata</name>
    <name type="common">Ethiopian mustard</name>
    <name type="synonym">Abyssinian cabbage</name>
    <dbReference type="NCBI Taxonomy" id="52824"/>
    <lineage>
        <taxon>Eukaryota</taxon>
        <taxon>Viridiplantae</taxon>
        <taxon>Streptophyta</taxon>
        <taxon>Embryophyta</taxon>
        <taxon>Tracheophyta</taxon>
        <taxon>Spermatophyta</taxon>
        <taxon>Magnoliopsida</taxon>
        <taxon>eudicotyledons</taxon>
        <taxon>Gunneridae</taxon>
        <taxon>Pentapetalae</taxon>
        <taxon>rosids</taxon>
        <taxon>malvids</taxon>
        <taxon>Brassicales</taxon>
        <taxon>Brassicaceae</taxon>
        <taxon>Brassiceae</taxon>
        <taxon>Brassica</taxon>
    </lineage>
</organism>
<evidence type="ECO:0000259" key="2">
    <source>
        <dbReference type="Pfam" id="PF03464"/>
    </source>
</evidence>
<dbReference type="Proteomes" id="UP000886595">
    <property type="component" value="Unassembled WGS sequence"/>
</dbReference>
<dbReference type="OrthoDB" id="10254527at2759"/>
<dbReference type="SUPFAM" id="SSF53137">
    <property type="entry name" value="Translational machinery components"/>
    <property type="match status" value="1"/>
</dbReference>
<name>A0A8X7RVW0_BRACI</name>
<sequence>MIKIITSFLVVAGFLFFFFFFFLLKMGDIADGVFGFIVIDMNGALFGTLSGTTREVLQKFSIHGRGGKAALQFAQFHKECQLYIENIAELATQYYINPLTGQPNVTGLILAGLGDLKTELRQSHMFDPRLETKILKVVHVSLGGDYGFSRAIEMSSELLGGVRYIQEKRLIRRLFQELRLENGKYVIGVDDTLNTLGAIETLIVWQDLAINRYVLNNNATGETVIRYMDSEQEGNEENFRDGNIELVVMENTPLVEWLANEHKRFGCVLEFVTDNSNEGSQFRKGFGGIGGILRHNIN</sequence>
<protein>
    <submittedName>
        <fullName evidence="4">Uncharacterized protein</fullName>
    </submittedName>
</protein>
<dbReference type="Gene3D" id="3.30.1330.30">
    <property type="match status" value="1"/>
</dbReference>
<keyword evidence="5" id="KW-1185">Reference proteome</keyword>
<dbReference type="AlphaFoldDB" id="A0A8X7RVW0"/>
<dbReference type="GO" id="GO:0003747">
    <property type="term" value="F:translation release factor activity"/>
    <property type="evidence" value="ECO:0007669"/>
    <property type="project" value="InterPro"/>
</dbReference>
<keyword evidence="1" id="KW-1133">Transmembrane helix</keyword>
<dbReference type="Gene3D" id="3.30.420.60">
    <property type="entry name" value="eRF1 domain 2"/>
    <property type="match status" value="1"/>
</dbReference>
<dbReference type="InterPro" id="IPR004403">
    <property type="entry name" value="Peptide_chain-rel_eRF1/aRF1"/>
</dbReference>
<feature type="transmembrane region" description="Helical" evidence="1">
    <location>
        <begin position="7"/>
        <end position="27"/>
    </location>
</feature>
<dbReference type="PANTHER" id="PTHR10113">
    <property type="entry name" value="PEPTIDE CHAIN RELEASE FACTOR SUBUNIT 1"/>
    <property type="match status" value="1"/>
</dbReference>
<evidence type="ECO:0000256" key="1">
    <source>
        <dbReference type="SAM" id="Phobius"/>
    </source>
</evidence>
<evidence type="ECO:0000259" key="3">
    <source>
        <dbReference type="Pfam" id="PF03465"/>
    </source>
</evidence>
<dbReference type="Pfam" id="PF03465">
    <property type="entry name" value="eRF1_3"/>
    <property type="match status" value="1"/>
</dbReference>
<reference evidence="4 5" key="1">
    <citation type="submission" date="2020-02" db="EMBL/GenBank/DDBJ databases">
        <authorList>
            <person name="Ma Q."/>
            <person name="Huang Y."/>
            <person name="Song X."/>
            <person name="Pei D."/>
        </authorList>
    </citation>
    <scope>NUCLEOTIDE SEQUENCE [LARGE SCALE GENOMIC DNA]</scope>
    <source>
        <strain evidence="4">Sxm20200214</strain>
        <tissue evidence="4">Leaf</tissue>
    </source>
</reference>
<dbReference type="EMBL" id="JAAMPC010000009">
    <property type="protein sequence ID" value="KAG2296378.1"/>
    <property type="molecule type" value="Genomic_DNA"/>
</dbReference>
<feature type="domain" description="eRF1" evidence="3">
    <location>
        <begin position="164"/>
        <end position="296"/>
    </location>
</feature>
<dbReference type="InterPro" id="IPR005141">
    <property type="entry name" value="eRF1_2"/>
</dbReference>
<feature type="domain" description="eRF1" evidence="2">
    <location>
        <begin position="34"/>
        <end position="159"/>
    </location>
</feature>
<proteinExistence type="predicted"/>
<dbReference type="InterPro" id="IPR029064">
    <property type="entry name" value="Ribosomal_eL30-like_sf"/>
</dbReference>
<dbReference type="InterPro" id="IPR042226">
    <property type="entry name" value="eFR1_2_sf"/>
</dbReference>
<comment type="caution">
    <text evidence="4">The sequence shown here is derived from an EMBL/GenBank/DDBJ whole genome shotgun (WGS) entry which is preliminary data.</text>
</comment>
<dbReference type="InterPro" id="IPR005142">
    <property type="entry name" value="eRF1_3"/>
</dbReference>
<dbReference type="FunFam" id="3.30.1330.30:FF:000032">
    <property type="entry name" value="Eukaryotic peptide chain release factor subunit 1"/>
    <property type="match status" value="1"/>
</dbReference>
<dbReference type="Pfam" id="PF03464">
    <property type="entry name" value="eRF1_2"/>
    <property type="match status" value="1"/>
</dbReference>